<name>A0AAQ3JV27_9LILI</name>
<dbReference type="Proteomes" id="UP001327560">
    <property type="component" value="Chromosome 2"/>
</dbReference>
<dbReference type="EMBL" id="CP136891">
    <property type="protein sequence ID" value="WOK96813.1"/>
    <property type="molecule type" value="Genomic_DNA"/>
</dbReference>
<feature type="region of interest" description="Disordered" evidence="1">
    <location>
        <begin position="109"/>
        <end position="130"/>
    </location>
</feature>
<proteinExistence type="predicted"/>
<sequence length="303" mass="33755">MADLIQDGKWDVSILSHCFGDSLKDKILCIHLPIQKENDKWIWAQNEKGALNSKVAYNFPKEMNMPQSTQTYNSKKLWNASVTPKAKEQQDLANLNDVMSKHLENDVNTEANTDCKSATSNQDGKNDNDSNYSEMLVMVAKSVKLLIPNVPDEPACVKNNDSKVARVIRRRIPNPQTQVPTHPVGQREPRVWHKGGPNLANNRTLEEKVRDGLNSLTTKNTRGCGRLDPFKALEFEGSCGLGSLHGGLPEGFVTRTGPTEEELGWEEKVNSKFATICSISSEMTGHRRERTERGGEQRAGAKS</sequence>
<organism evidence="2 3">
    <name type="scientific">Canna indica</name>
    <name type="common">Indian-shot</name>
    <dbReference type="NCBI Taxonomy" id="4628"/>
    <lineage>
        <taxon>Eukaryota</taxon>
        <taxon>Viridiplantae</taxon>
        <taxon>Streptophyta</taxon>
        <taxon>Embryophyta</taxon>
        <taxon>Tracheophyta</taxon>
        <taxon>Spermatophyta</taxon>
        <taxon>Magnoliopsida</taxon>
        <taxon>Liliopsida</taxon>
        <taxon>Zingiberales</taxon>
        <taxon>Cannaceae</taxon>
        <taxon>Canna</taxon>
    </lineage>
</organism>
<reference evidence="2 3" key="1">
    <citation type="submission" date="2023-10" db="EMBL/GenBank/DDBJ databases">
        <title>Chromosome-scale genome assembly provides insights into flower coloration mechanisms of Canna indica.</title>
        <authorList>
            <person name="Li C."/>
        </authorList>
    </citation>
    <scope>NUCLEOTIDE SEQUENCE [LARGE SCALE GENOMIC DNA]</scope>
    <source>
        <tissue evidence="2">Flower</tissue>
    </source>
</reference>
<feature type="region of interest" description="Disordered" evidence="1">
    <location>
        <begin position="175"/>
        <end position="198"/>
    </location>
</feature>
<keyword evidence="3" id="KW-1185">Reference proteome</keyword>
<accession>A0AAQ3JV27</accession>
<evidence type="ECO:0000256" key="1">
    <source>
        <dbReference type="SAM" id="MobiDB-lite"/>
    </source>
</evidence>
<gene>
    <name evidence="2" type="ORF">Cni_G05521</name>
</gene>
<evidence type="ECO:0000313" key="3">
    <source>
        <dbReference type="Proteomes" id="UP001327560"/>
    </source>
</evidence>
<feature type="region of interest" description="Disordered" evidence="1">
    <location>
        <begin position="280"/>
        <end position="303"/>
    </location>
</feature>
<evidence type="ECO:0000313" key="2">
    <source>
        <dbReference type="EMBL" id="WOK96813.1"/>
    </source>
</evidence>
<feature type="compositionally biased region" description="Basic and acidic residues" evidence="1">
    <location>
        <begin position="284"/>
        <end position="296"/>
    </location>
</feature>
<protein>
    <submittedName>
        <fullName evidence="2">Uncharacterized protein</fullName>
    </submittedName>
</protein>
<dbReference type="AlphaFoldDB" id="A0AAQ3JV27"/>